<reference evidence="1 2" key="1">
    <citation type="submission" date="2017-05" db="EMBL/GenBank/DDBJ databases">
        <title>Genome sequence for an aflatoxigenic pathogen of Argentinian peanut, Aspergillus arachidicola.</title>
        <authorList>
            <person name="Moore G."/>
            <person name="Beltz S.B."/>
            <person name="Mack B.M."/>
        </authorList>
    </citation>
    <scope>NUCLEOTIDE SEQUENCE [LARGE SCALE GENOMIC DNA]</scope>
    <source>
        <strain evidence="1 2">CBS 117610</strain>
    </source>
</reference>
<keyword evidence="2" id="KW-1185">Reference proteome</keyword>
<proteinExistence type="predicted"/>
<comment type="caution">
    <text evidence="1">The sequence shown here is derived from an EMBL/GenBank/DDBJ whole genome shotgun (WGS) entry which is preliminary data.</text>
</comment>
<dbReference type="EMBL" id="NEXV01000310">
    <property type="protein sequence ID" value="PIG85673.1"/>
    <property type="molecule type" value="Genomic_DNA"/>
</dbReference>
<organism evidence="1 2">
    <name type="scientific">Aspergillus arachidicola</name>
    <dbReference type="NCBI Taxonomy" id="656916"/>
    <lineage>
        <taxon>Eukaryota</taxon>
        <taxon>Fungi</taxon>
        <taxon>Dikarya</taxon>
        <taxon>Ascomycota</taxon>
        <taxon>Pezizomycotina</taxon>
        <taxon>Eurotiomycetes</taxon>
        <taxon>Eurotiomycetidae</taxon>
        <taxon>Eurotiales</taxon>
        <taxon>Aspergillaceae</taxon>
        <taxon>Aspergillus</taxon>
        <taxon>Aspergillus subgen. Circumdati</taxon>
    </lineage>
</organism>
<protein>
    <submittedName>
        <fullName evidence="1">Uncharacterized protein</fullName>
    </submittedName>
</protein>
<gene>
    <name evidence="1" type="ORF">AARAC_007126</name>
</gene>
<dbReference type="STRING" id="656916.A0A2G7FYN6"/>
<name>A0A2G7FYN6_9EURO</name>
<sequence>MVAEDLQAKDSLNTVEDAYTWILAGRVETTISIPNVDKFYPIQTYKDGYFHHPARTTRPHFKRPVYIPPVKGNIGKWYLPTMGMIALGFGVYNYYNAPTPAYDPEEAERLRRNKVLMDAYGDKETLQDIERAFALYEIQ</sequence>
<dbReference type="AlphaFoldDB" id="A0A2G7FYN6"/>
<evidence type="ECO:0000313" key="1">
    <source>
        <dbReference type="EMBL" id="PIG85673.1"/>
    </source>
</evidence>
<accession>A0A2G7FYN6</accession>
<dbReference type="Proteomes" id="UP000231358">
    <property type="component" value="Unassembled WGS sequence"/>
</dbReference>
<evidence type="ECO:0000313" key="2">
    <source>
        <dbReference type="Proteomes" id="UP000231358"/>
    </source>
</evidence>